<proteinExistence type="predicted"/>
<dbReference type="InterPro" id="IPR045851">
    <property type="entry name" value="AMP-bd_C_sf"/>
</dbReference>
<dbReference type="PANTHER" id="PTHR43845:SF1">
    <property type="entry name" value="BLR5969 PROTEIN"/>
    <property type="match status" value="1"/>
</dbReference>
<dbReference type="Gene3D" id="3.40.50.12780">
    <property type="entry name" value="N-terminal domain of ligase-like"/>
    <property type="match status" value="1"/>
</dbReference>
<dbReference type="EMBL" id="VSSQ01000131">
    <property type="protein sequence ID" value="MPL79903.1"/>
    <property type="molecule type" value="Genomic_DNA"/>
</dbReference>
<accession>A0A644UMH6</accession>
<protein>
    <submittedName>
        <fullName evidence="2">Phenylacetate-coenzyme A ligase</fullName>
        <ecNumber evidence="2">6.2.1.30</ecNumber>
    </submittedName>
</protein>
<dbReference type="SUPFAM" id="SSF56801">
    <property type="entry name" value="Acetyl-CoA synthetase-like"/>
    <property type="match status" value="1"/>
</dbReference>
<comment type="caution">
    <text evidence="2">The sequence shown here is derived from an EMBL/GenBank/DDBJ whole genome shotgun (WGS) entry which is preliminary data.</text>
</comment>
<gene>
    <name evidence="2" type="ORF">SDC9_25790</name>
</gene>
<dbReference type="EC" id="6.2.1.30" evidence="2"/>
<dbReference type="PANTHER" id="PTHR43845">
    <property type="entry name" value="BLR5969 PROTEIN"/>
    <property type="match status" value="1"/>
</dbReference>
<dbReference type="Pfam" id="PF00501">
    <property type="entry name" value="AMP-binding"/>
    <property type="match status" value="1"/>
</dbReference>
<name>A0A644UMH6_9ZZZZ</name>
<dbReference type="AlphaFoldDB" id="A0A644UMH6"/>
<dbReference type="InterPro" id="IPR000873">
    <property type="entry name" value="AMP-dep_synth/lig_dom"/>
</dbReference>
<organism evidence="2">
    <name type="scientific">bioreactor metagenome</name>
    <dbReference type="NCBI Taxonomy" id="1076179"/>
    <lineage>
        <taxon>unclassified sequences</taxon>
        <taxon>metagenomes</taxon>
        <taxon>ecological metagenomes</taxon>
    </lineage>
</organism>
<dbReference type="Gene3D" id="3.30.300.30">
    <property type="match status" value="1"/>
</dbReference>
<keyword evidence="2" id="KW-0436">Ligase</keyword>
<evidence type="ECO:0000313" key="2">
    <source>
        <dbReference type="EMBL" id="MPL79903.1"/>
    </source>
</evidence>
<dbReference type="InterPro" id="IPR042099">
    <property type="entry name" value="ANL_N_sf"/>
</dbReference>
<sequence length="431" mass="48336">MKRDPQIQFKSREEIAEFQISSLQETLANVASSSPYYINLFKNCGVDPLKIKSISDLSLLPTTDKQDLQMHNEMFLCVPRERVIDYVTTSGTLGEPVTFMLTESDLDRLAYNEMVSFTTAGLKSNEVLQIMTTLDRRFMAGLAYFLGARSLGSGIVRVGNGIPELQWSSILSVKPESCIVVPSFLIKLAEYAAKNGIECRDASLKRAICIGEPLRDIDLSDNTLTRKIKQLWPNLSLHSTYASTEMQSSFTECEHLCGAHHQPDLIIIEILDENEMPVQEGEIGELVVTTLGVEGMPLIRFKTGDLCRAFNKQCSCGRNSTRLSPILGRKGQMIKYKGTTLYPSALYDILDNIDGIINYQVQVYTNSLGTDSILIKIGTETPTDSFERRIKEHFRARIRVAPEISFEPVELLSKAIMPLQSRKAVKFLDVR</sequence>
<evidence type="ECO:0000259" key="1">
    <source>
        <dbReference type="Pfam" id="PF00501"/>
    </source>
</evidence>
<feature type="domain" description="AMP-dependent synthetase/ligase" evidence="1">
    <location>
        <begin position="87"/>
        <end position="290"/>
    </location>
</feature>
<reference evidence="2" key="1">
    <citation type="submission" date="2019-08" db="EMBL/GenBank/DDBJ databases">
        <authorList>
            <person name="Kucharzyk K."/>
            <person name="Murdoch R.W."/>
            <person name="Higgins S."/>
            <person name="Loffler F."/>
        </authorList>
    </citation>
    <scope>NUCLEOTIDE SEQUENCE</scope>
</reference>
<dbReference type="GO" id="GO:0047475">
    <property type="term" value="F:phenylacetate-CoA ligase activity"/>
    <property type="evidence" value="ECO:0007669"/>
    <property type="project" value="UniProtKB-EC"/>
</dbReference>